<feature type="domain" description="Histidine kinase" evidence="6">
    <location>
        <begin position="555"/>
        <end position="773"/>
    </location>
</feature>
<dbReference type="InterPro" id="IPR036890">
    <property type="entry name" value="HATPase_C_sf"/>
</dbReference>
<gene>
    <name evidence="9" type="ORF">EGI11_09810</name>
</gene>
<proteinExistence type="predicted"/>
<dbReference type="InterPro" id="IPR004358">
    <property type="entry name" value="Sig_transdc_His_kin-like_C"/>
</dbReference>
<evidence type="ECO:0000256" key="4">
    <source>
        <dbReference type="ARBA" id="ARBA00022679"/>
    </source>
</evidence>
<dbReference type="Pfam" id="PF02518">
    <property type="entry name" value="HATPase_c"/>
    <property type="match status" value="1"/>
</dbReference>
<feature type="domain" description="PAC" evidence="8">
    <location>
        <begin position="244"/>
        <end position="296"/>
    </location>
</feature>
<dbReference type="InterPro" id="IPR013655">
    <property type="entry name" value="PAS_fold_3"/>
</dbReference>
<dbReference type="FunFam" id="3.30.450.20:FF:000099">
    <property type="entry name" value="Sensory box sensor histidine kinase"/>
    <property type="match status" value="1"/>
</dbReference>
<name>A0A3N0WTE0_9FLAO</name>
<evidence type="ECO:0000256" key="3">
    <source>
        <dbReference type="ARBA" id="ARBA00022553"/>
    </source>
</evidence>
<dbReference type="CDD" id="cd00082">
    <property type="entry name" value="HisKA"/>
    <property type="match status" value="1"/>
</dbReference>
<dbReference type="InterPro" id="IPR036097">
    <property type="entry name" value="HisK_dim/P_sf"/>
</dbReference>
<evidence type="ECO:0000256" key="2">
    <source>
        <dbReference type="ARBA" id="ARBA00012438"/>
    </source>
</evidence>
<evidence type="ECO:0000313" key="9">
    <source>
        <dbReference type="EMBL" id="ROI07951.1"/>
    </source>
</evidence>
<dbReference type="NCBIfam" id="TIGR00229">
    <property type="entry name" value="sensory_box"/>
    <property type="match status" value="4"/>
</dbReference>
<evidence type="ECO:0000259" key="7">
    <source>
        <dbReference type="PROSITE" id="PS50112"/>
    </source>
</evidence>
<dbReference type="SUPFAM" id="SSF47384">
    <property type="entry name" value="Homodimeric domain of signal transducing histidine kinase"/>
    <property type="match status" value="1"/>
</dbReference>
<feature type="domain" description="PAS" evidence="7">
    <location>
        <begin position="425"/>
        <end position="479"/>
    </location>
</feature>
<dbReference type="PROSITE" id="PS50112">
    <property type="entry name" value="PAS"/>
    <property type="match status" value="2"/>
</dbReference>
<dbReference type="Pfam" id="PF08447">
    <property type="entry name" value="PAS_3"/>
    <property type="match status" value="3"/>
</dbReference>
<dbReference type="PANTHER" id="PTHR43304">
    <property type="entry name" value="PHYTOCHROME-LIKE PROTEIN CPH1"/>
    <property type="match status" value="1"/>
</dbReference>
<dbReference type="InterPro" id="IPR003661">
    <property type="entry name" value="HisK_dim/P_dom"/>
</dbReference>
<evidence type="ECO:0000256" key="5">
    <source>
        <dbReference type="ARBA" id="ARBA00022777"/>
    </source>
</evidence>
<sequence>MVFYLAFGNYFSNILNKGVFLPVIKQFLFMEANFPHNHLLKEHVLGNVMQKTPFGFSLVNEDYIFEYANAAWLDIAQKTSEEVIGKNMFELFPETEDQLLSIFDNVKKTKQPFYAPEHSVRLKRGGVMQDVYFNFVYQPIYSDTGDLQYFATVVVEVTDLVGIRSKIRDEEERLRLATESSHTATWDLNLKNSEIFHSPYLNKIFGYEEDEKLTHAKLLSHLVDEDRVNIVEKAFKKALKTGKYQYEARIIDKNGELKWIFTNGKIFNDSSGEPRRMVGVMQNITSRKNNEILLEKSHHQLNTALEATKLGRFDMDYETQRKYNFSPRSLAILGYDPETETIPSNVFEKHIHPDFAAARSEALKKAKETGDLFYQCKIILRSGEVKWIEIYGRLMKNLGEPRPYISGTIRDITTLKEYEKNIKESEEKYRFLADAIPQIVWLAESNGSLTYFNQATMDYSGLNYKKMLEVDGWLDLIHPVERWENKRRWLQSVSQKIPYFNEHRFRNKNGEYRWFLSRAIPHFDEYGNVDKWVGTSTDIDDMKKQDQHKSDFIKIANHELKTPVTTIKGYVQLLKKMRGDSEDKFLVNTLNTIENQINKLNGLMGDLLDISRIESGQLPLHKNVFSLVKLVTETIEDIKAAHHTHKINFELQHISDIEVLADKHRINQVLNNLLTNAIKYSPNATKVDVELLVENNYAVVSVRDYGIGMDAEELTKIFERFYRVSGKDEVTFPGFGIGLFIVKDIMDRHNGKIWVESEKNKGSKFCFALPLKENF</sequence>
<dbReference type="InterPro" id="IPR005467">
    <property type="entry name" value="His_kinase_dom"/>
</dbReference>
<accession>A0A3N0WTE0</accession>
<dbReference type="AlphaFoldDB" id="A0A3N0WTE0"/>
<dbReference type="SMART" id="SM00387">
    <property type="entry name" value="HATPase_c"/>
    <property type="match status" value="1"/>
</dbReference>
<feature type="domain" description="PAS" evidence="7">
    <location>
        <begin position="170"/>
        <end position="242"/>
    </location>
</feature>
<dbReference type="InterPro" id="IPR000700">
    <property type="entry name" value="PAS-assoc_C"/>
</dbReference>
<dbReference type="Gene3D" id="3.30.450.20">
    <property type="entry name" value="PAS domain"/>
    <property type="match status" value="4"/>
</dbReference>
<dbReference type="SUPFAM" id="SSF55874">
    <property type="entry name" value="ATPase domain of HSP90 chaperone/DNA topoisomerase II/histidine kinase"/>
    <property type="match status" value="1"/>
</dbReference>
<feature type="domain" description="PAC" evidence="8">
    <location>
        <begin position="499"/>
        <end position="551"/>
    </location>
</feature>
<evidence type="ECO:0000256" key="1">
    <source>
        <dbReference type="ARBA" id="ARBA00000085"/>
    </source>
</evidence>
<dbReference type="SMART" id="SM00086">
    <property type="entry name" value="PAC"/>
    <property type="match status" value="3"/>
</dbReference>
<keyword evidence="5" id="KW-0418">Kinase</keyword>
<organism evidence="9 10">
    <name type="scientific">Kaistella daneshvariae</name>
    <dbReference type="NCBI Taxonomy" id="2487074"/>
    <lineage>
        <taxon>Bacteria</taxon>
        <taxon>Pseudomonadati</taxon>
        <taxon>Bacteroidota</taxon>
        <taxon>Flavobacteriia</taxon>
        <taxon>Flavobacteriales</taxon>
        <taxon>Weeksellaceae</taxon>
        <taxon>Chryseobacterium group</taxon>
        <taxon>Kaistella</taxon>
    </lineage>
</organism>
<keyword evidence="3" id="KW-0597">Phosphoprotein</keyword>
<evidence type="ECO:0000259" key="6">
    <source>
        <dbReference type="PROSITE" id="PS50109"/>
    </source>
</evidence>
<dbReference type="PROSITE" id="PS50109">
    <property type="entry name" value="HIS_KIN"/>
    <property type="match status" value="1"/>
</dbReference>
<protein>
    <recommendedName>
        <fullName evidence="2">histidine kinase</fullName>
        <ecNumber evidence="2">2.7.13.3</ecNumber>
    </recommendedName>
</protein>
<dbReference type="Pfam" id="PF08448">
    <property type="entry name" value="PAS_4"/>
    <property type="match status" value="1"/>
</dbReference>
<keyword evidence="4" id="KW-0808">Transferase</keyword>
<dbReference type="CDD" id="cd00075">
    <property type="entry name" value="HATPase"/>
    <property type="match status" value="1"/>
</dbReference>
<comment type="caution">
    <text evidence="9">The sequence shown here is derived from an EMBL/GenBank/DDBJ whole genome shotgun (WGS) entry which is preliminary data.</text>
</comment>
<dbReference type="GO" id="GO:0000155">
    <property type="term" value="F:phosphorelay sensor kinase activity"/>
    <property type="evidence" value="ECO:0007669"/>
    <property type="project" value="InterPro"/>
</dbReference>
<dbReference type="Pfam" id="PF00512">
    <property type="entry name" value="HisKA"/>
    <property type="match status" value="1"/>
</dbReference>
<dbReference type="CDD" id="cd00130">
    <property type="entry name" value="PAS"/>
    <property type="match status" value="4"/>
</dbReference>
<dbReference type="Proteomes" id="UP000270224">
    <property type="component" value="Unassembled WGS sequence"/>
</dbReference>
<dbReference type="InterPro" id="IPR052162">
    <property type="entry name" value="Sensor_kinase/Photoreceptor"/>
</dbReference>
<evidence type="ECO:0000259" key="8">
    <source>
        <dbReference type="PROSITE" id="PS50113"/>
    </source>
</evidence>
<reference evidence="10" key="2">
    <citation type="submission" date="2018-11" db="EMBL/GenBank/DDBJ databases">
        <title>Proposal to divide the Flavobacteriaceae and reorganize its genera based on Amino Acid Identity values calculated from whole genome sequences.</title>
        <authorList>
            <person name="Nicholson A.C."/>
            <person name="Gulvik C.A."/>
            <person name="Whitney A.M."/>
            <person name="Humrighouse B.W."/>
            <person name="Bell M."/>
            <person name="Holmens B."/>
            <person name="Steigerwalt A."/>
            <person name="Villarma A."/>
            <person name="Sheth M."/>
            <person name="Batra D."/>
            <person name="Pryor J."/>
            <person name="Bernardet J.-F."/>
            <person name="Hugo C."/>
            <person name="Kampfer P."/>
            <person name="Newman J."/>
            <person name="Mcquiston J.R."/>
        </authorList>
    </citation>
    <scope>NUCLEOTIDE SEQUENCE [LARGE SCALE GENOMIC DNA]</scope>
    <source>
        <strain evidence="10">H3056</strain>
    </source>
</reference>
<dbReference type="SUPFAM" id="SSF55785">
    <property type="entry name" value="PYP-like sensor domain (PAS domain)"/>
    <property type="match status" value="4"/>
</dbReference>
<dbReference type="InterPro" id="IPR000014">
    <property type="entry name" value="PAS"/>
</dbReference>
<dbReference type="InterPro" id="IPR001610">
    <property type="entry name" value="PAC"/>
</dbReference>
<dbReference type="OrthoDB" id="9766459at2"/>
<dbReference type="PRINTS" id="PR00344">
    <property type="entry name" value="BCTRLSENSOR"/>
</dbReference>
<dbReference type="SMART" id="SM00091">
    <property type="entry name" value="PAS"/>
    <property type="match status" value="4"/>
</dbReference>
<dbReference type="InterPro" id="IPR003594">
    <property type="entry name" value="HATPase_dom"/>
</dbReference>
<comment type="catalytic activity">
    <reaction evidence="1">
        <text>ATP + protein L-histidine = ADP + protein N-phospho-L-histidine.</text>
        <dbReference type="EC" id="2.7.13.3"/>
    </reaction>
</comment>
<dbReference type="FunFam" id="3.30.565.10:FF:000006">
    <property type="entry name" value="Sensor histidine kinase WalK"/>
    <property type="match status" value="1"/>
</dbReference>
<dbReference type="PROSITE" id="PS50113">
    <property type="entry name" value="PAC"/>
    <property type="match status" value="3"/>
</dbReference>
<feature type="domain" description="PAC" evidence="8">
    <location>
        <begin position="372"/>
        <end position="424"/>
    </location>
</feature>
<dbReference type="InterPro" id="IPR013656">
    <property type="entry name" value="PAS_4"/>
</dbReference>
<dbReference type="InterPro" id="IPR035965">
    <property type="entry name" value="PAS-like_dom_sf"/>
</dbReference>
<dbReference type="EC" id="2.7.13.3" evidence="2"/>
<dbReference type="PANTHER" id="PTHR43304:SF1">
    <property type="entry name" value="PAC DOMAIN-CONTAINING PROTEIN"/>
    <property type="match status" value="1"/>
</dbReference>
<reference evidence="10" key="1">
    <citation type="submission" date="2018-11" db="EMBL/GenBank/DDBJ databases">
        <title>Proposal to divide the Flavobacteriaceae and reorganize its genera based on Amino Acid Identity values calculated from whole genome sequences.</title>
        <authorList>
            <person name="Nicholson A.C."/>
            <person name="Gulvik C.A."/>
            <person name="Whitney A.M."/>
            <person name="Humrighouse B.W."/>
            <person name="Bell M."/>
            <person name="Holmes B."/>
            <person name="Steigerwalt A."/>
            <person name="Villarma A."/>
            <person name="Sheth M."/>
            <person name="Batra D."/>
            <person name="Pryor J."/>
            <person name="Bernardet J.-F."/>
            <person name="Hugo C."/>
            <person name="Kampfer P."/>
            <person name="Newman J."/>
            <person name="Mcquiston J.R."/>
        </authorList>
    </citation>
    <scope>NUCLEOTIDE SEQUENCE [LARGE SCALE GENOMIC DNA]</scope>
    <source>
        <strain evidence="10">H3056</strain>
    </source>
</reference>
<dbReference type="SMART" id="SM00388">
    <property type="entry name" value="HisKA"/>
    <property type="match status" value="1"/>
</dbReference>
<evidence type="ECO:0000313" key="10">
    <source>
        <dbReference type="Proteomes" id="UP000270224"/>
    </source>
</evidence>
<dbReference type="Gene3D" id="1.10.287.130">
    <property type="match status" value="1"/>
</dbReference>
<dbReference type="Gene3D" id="3.30.565.10">
    <property type="entry name" value="Histidine kinase-like ATPase, C-terminal domain"/>
    <property type="match status" value="1"/>
</dbReference>
<dbReference type="EMBL" id="RJUG01000004">
    <property type="protein sequence ID" value="ROI07951.1"/>
    <property type="molecule type" value="Genomic_DNA"/>
</dbReference>